<comment type="caution">
    <text evidence="2">The sequence shown here is derived from an EMBL/GenBank/DDBJ whole genome shotgun (WGS) entry which is preliminary data.</text>
</comment>
<name>A0A5C8UQC6_9MICO</name>
<keyword evidence="3" id="KW-1185">Reference proteome</keyword>
<evidence type="ECO:0000256" key="1">
    <source>
        <dbReference type="SAM" id="MobiDB-lite"/>
    </source>
</evidence>
<organism evidence="2 3">
    <name type="scientific">Lacisediminihabitans profunda</name>
    <dbReference type="NCBI Taxonomy" id="2594790"/>
    <lineage>
        <taxon>Bacteria</taxon>
        <taxon>Bacillati</taxon>
        <taxon>Actinomycetota</taxon>
        <taxon>Actinomycetes</taxon>
        <taxon>Micrococcales</taxon>
        <taxon>Microbacteriaceae</taxon>
        <taxon>Lacisediminihabitans</taxon>
    </lineage>
</organism>
<reference evidence="2 3" key="1">
    <citation type="submission" date="2019-08" db="EMBL/GenBank/DDBJ databases">
        <title>Bacterial whole genome sequence for Glaciihabitans sp. CHu50b-6-2.</title>
        <authorList>
            <person name="Jin L."/>
        </authorList>
    </citation>
    <scope>NUCLEOTIDE SEQUENCE [LARGE SCALE GENOMIC DNA]</scope>
    <source>
        <strain evidence="2 3">CHu50b-6-2</strain>
    </source>
</reference>
<dbReference type="EMBL" id="VRMG01000008">
    <property type="protein sequence ID" value="TXN29770.1"/>
    <property type="molecule type" value="Genomic_DNA"/>
</dbReference>
<evidence type="ECO:0000313" key="3">
    <source>
        <dbReference type="Proteomes" id="UP000321379"/>
    </source>
</evidence>
<feature type="region of interest" description="Disordered" evidence="1">
    <location>
        <begin position="1"/>
        <end position="27"/>
    </location>
</feature>
<dbReference type="Proteomes" id="UP000321379">
    <property type="component" value="Unassembled WGS sequence"/>
</dbReference>
<dbReference type="AlphaFoldDB" id="A0A5C8UQC6"/>
<dbReference type="RefSeq" id="WP_147783814.1">
    <property type="nucleotide sequence ID" value="NZ_VRMG01000008.1"/>
</dbReference>
<sequence length="190" mass="21496">MGTGTEDEEDWRPIWPTAEGSDDPAEGWRTPWPPMANTALRAVSEIIEQLALNDRHPNTPFLAGTAAFWLIAIHEGRRDRNPRYDKSRLANPDGRVLDGLTLARNAVAHGQVIVSRSEGLKWPLQFPMDFGPWVWAPSREWPWRPRPSRFLERQQESYAEHFAGKLVAGPLKQALVCLGRGHESTSSRKV</sequence>
<evidence type="ECO:0000313" key="2">
    <source>
        <dbReference type="EMBL" id="TXN29770.1"/>
    </source>
</evidence>
<proteinExistence type="predicted"/>
<feature type="compositionally biased region" description="Acidic residues" evidence="1">
    <location>
        <begin position="1"/>
        <end position="10"/>
    </location>
</feature>
<protein>
    <submittedName>
        <fullName evidence="2">Uncharacterized protein</fullName>
    </submittedName>
</protein>
<accession>A0A5C8UQC6</accession>
<gene>
    <name evidence="2" type="ORF">FVP33_11515</name>
</gene>